<reference evidence="2" key="1">
    <citation type="submission" date="2020-03" db="EMBL/GenBank/DDBJ databases">
        <authorList>
            <person name="Weist P."/>
        </authorList>
    </citation>
    <scope>NUCLEOTIDE SEQUENCE</scope>
</reference>
<feature type="compositionally biased region" description="Basic and acidic residues" evidence="1">
    <location>
        <begin position="12"/>
        <end position="21"/>
    </location>
</feature>
<dbReference type="AlphaFoldDB" id="A0A9N7VHG7"/>
<keyword evidence="3" id="KW-1185">Reference proteome</keyword>
<dbReference type="Proteomes" id="UP001153269">
    <property type="component" value="Unassembled WGS sequence"/>
</dbReference>
<proteinExistence type="predicted"/>
<comment type="caution">
    <text evidence="2">The sequence shown here is derived from an EMBL/GenBank/DDBJ whole genome shotgun (WGS) entry which is preliminary data.</text>
</comment>
<accession>A0A9N7VHG7</accession>
<dbReference type="EMBL" id="CADEAL010004013">
    <property type="protein sequence ID" value="CAB1449363.1"/>
    <property type="molecule type" value="Genomic_DNA"/>
</dbReference>
<sequence>MCELGIYSVSRPHTDKGDRSGEGGMDGGRGRMWRRSKEGGDTWQERKMGELWGECSAAVKENAMCAKWSISVAWPGPASPSGPHMVNVCECYMHGRMAWPSARLLPTG</sequence>
<name>A0A9N7VHG7_PLEPL</name>
<protein>
    <submittedName>
        <fullName evidence="2">Uncharacterized protein</fullName>
    </submittedName>
</protein>
<evidence type="ECO:0000313" key="3">
    <source>
        <dbReference type="Proteomes" id="UP001153269"/>
    </source>
</evidence>
<evidence type="ECO:0000256" key="1">
    <source>
        <dbReference type="SAM" id="MobiDB-lite"/>
    </source>
</evidence>
<feature type="region of interest" description="Disordered" evidence="1">
    <location>
        <begin position="1"/>
        <end position="42"/>
    </location>
</feature>
<organism evidence="2 3">
    <name type="scientific">Pleuronectes platessa</name>
    <name type="common">European plaice</name>
    <dbReference type="NCBI Taxonomy" id="8262"/>
    <lineage>
        <taxon>Eukaryota</taxon>
        <taxon>Metazoa</taxon>
        <taxon>Chordata</taxon>
        <taxon>Craniata</taxon>
        <taxon>Vertebrata</taxon>
        <taxon>Euteleostomi</taxon>
        <taxon>Actinopterygii</taxon>
        <taxon>Neopterygii</taxon>
        <taxon>Teleostei</taxon>
        <taxon>Neoteleostei</taxon>
        <taxon>Acanthomorphata</taxon>
        <taxon>Carangaria</taxon>
        <taxon>Pleuronectiformes</taxon>
        <taxon>Pleuronectoidei</taxon>
        <taxon>Pleuronectidae</taxon>
        <taxon>Pleuronectes</taxon>
    </lineage>
</organism>
<gene>
    <name evidence="2" type="ORF">PLEPLA_LOCUS37044</name>
</gene>
<evidence type="ECO:0000313" key="2">
    <source>
        <dbReference type="EMBL" id="CAB1449363.1"/>
    </source>
</evidence>